<evidence type="ECO:0000313" key="3">
    <source>
        <dbReference type="Proteomes" id="UP000019375"/>
    </source>
</evidence>
<evidence type="ECO:0000259" key="1">
    <source>
        <dbReference type="Pfam" id="PF23179"/>
    </source>
</evidence>
<keyword evidence="3" id="KW-1185">Reference proteome</keyword>
<accession>A0A8J2T955</accession>
<organism evidence="2 3">
    <name type="scientific">Zygosaccharomyces bailii (strain CLIB 213 / ATCC 58445 / CBS 680 / BCRC 21525 / NBRC 1098 / NCYC 1416 / NRRL Y-2227)</name>
    <dbReference type="NCBI Taxonomy" id="1333698"/>
    <lineage>
        <taxon>Eukaryota</taxon>
        <taxon>Fungi</taxon>
        <taxon>Dikarya</taxon>
        <taxon>Ascomycota</taxon>
        <taxon>Saccharomycotina</taxon>
        <taxon>Saccharomycetes</taxon>
        <taxon>Saccharomycetales</taxon>
        <taxon>Saccharomycetaceae</taxon>
        <taxon>Zygosaccharomyces</taxon>
    </lineage>
</organism>
<reference evidence="3" key="1">
    <citation type="journal article" date="2013" name="Genome Announc.">
        <title>Genome sequence of the food spoilage yeast Zygosaccharomyces bailii CLIB 213(T).</title>
        <authorList>
            <person name="Galeote V."/>
            <person name="Bigey F."/>
            <person name="Devillers H."/>
            <person name="Neuveglise C."/>
            <person name="Dequin S."/>
        </authorList>
    </citation>
    <scope>NUCLEOTIDE SEQUENCE [LARGE SCALE GENOMIC DNA]</scope>
    <source>
        <strain evidence="3">CLIB 213 / ATCC 58445 / CBS 680 / CCRC 21525 / NBRC 1098 / NCYC 1416 / NRRL Y-2227</strain>
    </source>
</reference>
<dbReference type="CDD" id="cd11388">
    <property type="entry name" value="bHLH_ScINO2_like"/>
    <property type="match status" value="1"/>
</dbReference>
<sequence length="268" mass="30858">MDAVGTGDMFDLFDLDNENDIDFETAYKMISNFDDATSSLNDDILPKLGFGNMEKVDAAQFALNQTDQHELPDLQRQHQEHWHHNEPLEGVLKDIQTDHSTSANEPDNRPQLLSVYESNAIEQFLDSLVSRNNVTEWEEGAIREKEPSNSEDYSYHPPPVEIPEITLTDSDIPGEIRNNPRMVKKWKHVEIERIRRNQIKKTFDQLIGMTRYRRGHGKTVGKPHGDKRIPKHTLLNFIVEDIRLILQANQRLELLLRGSNGKENNVGV</sequence>
<dbReference type="SUPFAM" id="SSF47459">
    <property type="entry name" value="HLH, helix-loop-helix DNA-binding domain"/>
    <property type="match status" value="1"/>
</dbReference>
<dbReference type="AlphaFoldDB" id="A0A8J2T955"/>
<dbReference type="Pfam" id="PF23179">
    <property type="entry name" value="bHLH_INO2"/>
    <property type="match status" value="1"/>
</dbReference>
<proteinExistence type="predicted"/>
<evidence type="ECO:0000313" key="2">
    <source>
        <dbReference type="EMBL" id="CDF90522.1"/>
    </source>
</evidence>
<dbReference type="OrthoDB" id="3973009at2759"/>
<dbReference type="InterPro" id="IPR036638">
    <property type="entry name" value="HLH_DNA-bd_sf"/>
</dbReference>
<gene>
    <name evidence="2" type="ORF">BN860_02960g</name>
</gene>
<name>A0A8J2T955_ZYGB2</name>
<feature type="domain" description="INO2 bHLH" evidence="1">
    <location>
        <begin position="179"/>
        <end position="257"/>
    </location>
</feature>
<protein>
    <submittedName>
        <fullName evidence="2">ZYBA0S07-02960g1_1</fullName>
    </submittedName>
</protein>
<dbReference type="InterPro" id="IPR057071">
    <property type="entry name" value="bHLH_INO2"/>
</dbReference>
<dbReference type="GO" id="GO:0046983">
    <property type="term" value="F:protein dimerization activity"/>
    <property type="evidence" value="ECO:0007669"/>
    <property type="project" value="InterPro"/>
</dbReference>
<dbReference type="EMBL" id="HG316460">
    <property type="protein sequence ID" value="CDF90522.1"/>
    <property type="molecule type" value="Genomic_DNA"/>
</dbReference>
<dbReference type="Proteomes" id="UP000019375">
    <property type="component" value="Unassembled WGS sequence"/>
</dbReference>